<accession>A0ABD1ZI55</accession>
<dbReference type="PANTHER" id="PTHR45089">
    <property type="entry name" value="DNAJ HEAT SHOCK AMINO-TERMINAL DOMAIN PROTEIN-RELATED"/>
    <property type="match status" value="1"/>
</dbReference>
<dbReference type="InterPro" id="IPR024593">
    <property type="entry name" value="DUF3444"/>
</dbReference>
<feature type="domain" description="DUF3444" evidence="2">
    <location>
        <begin position="467"/>
        <end position="674"/>
    </location>
</feature>
<evidence type="ECO:0000259" key="3">
    <source>
        <dbReference type="Pfam" id="PF23551"/>
    </source>
</evidence>
<evidence type="ECO:0008006" key="6">
    <source>
        <dbReference type="Google" id="ProtNLM"/>
    </source>
</evidence>
<name>A0ABD1ZI55_9MARC</name>
<evidence type="ECO:0000313" key="4">
    <source>
        <dbReference type="EMBL" id="KAL2651133.1"/>
    </source>
</evidence>
<proteinExistence type="predicted"/>
<keyword evidence="5" id="KW-1185">Reference proteome</keyword>
<feature type="domain" description="Zinc beta-ribbon" evidence="3">
    <location>
        <begin position="331"/>
        <end position="364"/>
    </location>
</feature>
<feature type="region of interest" description="Disordered" evidence="1">
    <location>
        <begin position="1"/>
        <end position="24"/>
    </location>
</feature>
<dbReference type="Pfam" id="PF23551">
    <property type="entry name" value="Zn_ribbon_20"/>
    <property type="match status" value="2"/>
</dbReference>
<evidence type="ECO:0000313" key="5">
    <source>
        <dbReference type="Proteomes" id="UP001605036"/>
    </source>
</evidence>
<evidence type="ECO:0000259" key="2">
    <source>
        <dbReference type="Pfam" id="PF11926"/>
    </source>
</evidence>
<dbReference type="Proteomes" id="UP001605036">
    <property type="component" value="Unassembled WGS sequence"/>
</dbReference>
<reference evidence="4 5" key="1">
    <citation type="submission" date="2024-09" db="EMBL/GenBank/DDBJ databases">
        <title>Chromosome-scale assembly of Riccia fluitans.</title>
        <authorList>
            <person name="Paukszto L."/>
            <person name="Sawicki J."/>
            <person name="Karawczyk K."/>
            <person name="Piernik-Szablinska J."/>
            <person name="Szczecinska M."/>
            <person name="Mazdziarz M."/>
        </authorList>
    </citation>
    <scope>NUCLEOTIDE SEQUENCE [LARGE SCALE GENOMIC DNA]</scope>
    <source>
        <strain evidence="4">Rf_01</strain>
        <tissue evidence="4">Aerial parts of the thallus</tissue>
    </source>
</reference>
<dbReference type="EMBL" id="JBHFFA010000001">
    <property type="protein sequence ID" value="KAL2651133.1"/>
    <property type="molecule type" value="Genomic_DNA"/>
</dbReference>
<dbReference type="InterPro" id="IPR056988">
    <property type="entry name" value="Zn_ribbon_pln"/>
</dbReference>
<comment type="caution">
    <text evidence="4">The sequence shown here is derived from an EMBL/GenBank/DDBJ whole genome shotgun (WGS) entry which is preliminary data.</text>
</comment>
<gene>
    <name evidence="4" type="ORF">R1flu_019261</name>
</gene>
<feature type="domain" description="Zinc beta-ribbon" evidence="3">
    <location>
        <begin position="201"/>
        <end position="232"/>
    </location>
</feature>
<evidence type="ECO:0000256" key="1">
    <source>
        <dbReference type="SAM" id="MobiDB-lite"/>
    </source>
</evidence>
<sequence>MFEQQTEERNLPVTELPRAPPSREVAVTRAHSESGDFLASKRNKPEALVENRGRGVLAAENGRNIGSQPIENEKVKSLASDEKYSRGMNYVEGLRVLLKAEVNDVNEVGNSARVQPRDLTDAAVDAVAKSGATDVLIKAENIGTIDGEADCTPDTHNQKIKAKQNTRRNRALRKKQSQAAKQNVLCAMPSAGPAASPSLTFWTSCPGCKMQYEYSRTYKNYQLQCSKCKKVFKGIELKVNPQGQNSRLNEKKKKSVGVSKTQPLLMKIQDSKCDRATEAWSALLGKTENQPLKMLSEGTTEAANPSIVPPGDQKIQSPTRDIPGPCPMSTFWTSCPRCKAEYQYLRGYVDYQLTCETCDELFKAREMKMDEHCHDNGVSQYENKSRNISKTELSTMTDEKPKIGSTKGSKKVQTCTVVRDKNRFLESSKNPSPRSPSTAVKAIREERAPLQSGDHKVLKSYMRIEVERVDVPSADFNDFDSTRSEADILAGQVWAVYDDQDGMPRYYARISKVCRSPFRVTLLWLDPTSATEKKRLASGVSCHIVSCGEFKTGRASVTDQVNMFSHVVLDKFDKSPVKIVPREGEVWAIYRDLDLGGPVRPKRTGKSKEVKRSYSVVEVLTDFTEQKGCRVVSLVKVRGFKSLFQRDQGSAAQKHFLPTDLPKFSHFVISKRMCRYDALDIPAGAVELDPAATPQELILDGDIDKIVHVL</sequence>
<dbReference type="Pfam" id="PF11926">
    <property type="entry name" value="DUF3444"/>
    <property type="match status" value="1"/>
</dbReference>
<feature type="compositionally biased region" description="Basic and acidic residues" evidence="1">
    <location>
        <begin position="1"/>
        <end position="10"/>
    </location>
</feature>
<organism evidence="4 5">
    <name type="scientific">Riccia fluitans</name>
    <dbReference type="NCBI Taxonomy" id="41844"/>
    <lineage>
        <taxon>Eukaryota</taxon>
        <taxon>Viridiplantae</taxon>
        <taxon>Streptophyta</taxon>
        <taxon>Embryophyta</taxon>
        <taxon>Marchantiophyta</taxon>
        <taxon>Marchantiopsida</taxon>
        <taxon>Marchantiidae</taxon>
        <taxon>Marchantiales</taxon>
        <taxon>Ricciaceae</taxon>
        <taxon>Riccia</taxon>
    </lineage>
</organism>
<dbReference type="PANTHER" id="PTHR45089:SF24">
    <property type="entry name" value="DNAJ HEAT SHOCK N-TERMINAL DOMAIN-CONTAINING PROTEIN"/>
    <property type="match status" value="1"/>
</dbReference>
<dbReference type="AlphaFoldDB" id="A0ABD1ZI55"/>
<protein>
    <recommendedName>
        <fullName evidence="6">DUF3444 domain-containing protein</fullName>
    </recommendedName>
</protein>